<dbReference type="Proteomes" id="UP000001436">
    <property type="component" value="Chromosome"/>
</dbReference>
<feature type="region of interest" description="Disordered" evidence="1">
    <location>
        <begin position="2635"/>
        <end position="2658"/>
    </location>
</feature>
<dbReference type="InterPro" id="IPR012334">
    <property type="entry name" value="Pectin_lyas_fold"/>
</dbReference>
<dbReference type="InterPro" id="IPR011050">
    <property type="entry name" value="Pectin_lyase_fold/virulence"/>
</dbReference>
<dbReference type="SMART" id="SM00912">
    <property type="entry name" value="Haemagg_act"/>
    <property type="match status" value="1"/>
</dbReference>
<feature type="region of interest" description="Disordered" evidence="1">
    <location>
        <begin position="2169"/>
        <end position="2196"/>
    </location>
</feature>
<dbReference type="Pfam" id="PF05860">
    <property type="entry name" value="TPS"/>
    <property type="match status" value="1"/>
</dbReference>
<dbReference type="InterPro" id="IPR008619">
    <property type="entry name" value="Filamentous_hemagglutn_rpt"/>
</dbReference>
<organism evidence="3 4">
    <name type="scientific">Ralstonia nicotianae (strain ATCC BAA-1114 / GMI1000)</name>
    <name type="common">Ralstonia solanacearum</name>
    <dbReference type="NCBI Taxonomy" id="267608"/>
    <lineage>
        <taxon>Bacteria</taxon>
        <taxon>Pseudomonadati</taxon>
        <taxon>Pseudomonadota</taxon>
        <taxon>Betaproteobacteria</taxon>
        <taxon>Burkholderiales</taxon>
        <taxon>Burkholderiaceae</taxon>
        <taxon>Ralstonia</taxon>
        <taxon>Ralstonia solanacearum species complex</taxon>
    </lineage>
</organism>
<proteinExistence type="predicted"/>
<evidence type="ECO:0000259" key="2">
    <source>
        <dbReference type="SMART" id="SM00912"/>
    </source>
</evidence>
<dbReference type="STRING" id="267608.RSc1775"/>
<dbReference type="Pfam" id="PF13018">
    <property type="entry name" value="ESPR"/>
    <property type="match status" value="1"/>
</dbReference>
<dbReference type="KEGG" id="rso:RSc1775"/>
<dbReference type="RefSeq" id="WP_011001713.1">
    <property type="nucleotide sequence ID" value="NC_003295.1"/>
</dbReference>
<evidence type="ECO:0000313" key="4">
    <source>
        <dbReference type="Proteomes" id="UP000001436"/>
    </source>
</evidence>
<dbReference type="InterPro" id="IPR025157">
    <property type="entry name" value="Hemagglutinin_rpt"/>
</dbReference>
<dbReference type="InterPro" id="IPR008638">
    <property type="entry name" value="FhaB/CdiA-like_TPS"/>
</dbReference>
<dbReference type="InterPro" id="IPR010069">
    <property type="entry name" value="CdiA_FHA1_rpt"/>
</dbReference>
<dbReference type="EnsemblBacteria" id="CAD15477">
    <property type="protein sequence ID" value="CAD15477"/>
    <property type="gene ID" value="RSc1775"/>
</dbReference>
<gene>
    <name evidence="3" type="ordered locus">RSc1775</name>
</gene>
<keyword evidence="4" id="KW-1185">Reference proteome</keyword>
<dbReference type="Pfam" id="PF05594">
    <property type="entry name" value="Fil_haemagg"/>
    <property type="match status" value="11"/>
</dbReference>
<accession>Q8XYI3</accession>
<dbReference type="GO" id="GO:0003824">
    <property type="term" value="F:catalytic activity"/>
    <property type="evidence" value="ECO:0007669"/>
    <property type="project" value="UniProtKB-ARBA"/>
</dbReference>
<reference evidence="3 4" key="1">
    <citation type="journal article" date="2002" name="Nature">
        <title>Genome sequence of the plant pathogen Ralstonia solanacearum.</title>
        <authorList>
            <person name="Salanoubat M."/>
            <person name="Genin S."/>
            <person name="Artiguenave F."/>
            <person name="Gouzy J."/>
            <person name="Mangenot S."/>
            <person name="Arlat M."/>
            <person name="Billault A."/>
            <person name="Brottier P."/>
            <person name="Camus J.C."/>
            <person name="Cattolico L."/>
            <person name="Chandler M."/>
            <person name="Choisne N."/>
            <person name="Claudel-Renard C."/>
            <person name="Cunnac S."/>
            <person name="Demange N."/>
            <person name="Gaspin C."/>
            <person name="Lavie M."/>
            <person name="Moisan A."/>
            <person name="Robert C."/>
            <person name="Saurin W."/>
            <person name="Schiex T."/>
            <person name="Siguier P."/>
            <person name="Thebault P."/>
            <person name="Whalen M."/>
            <person name="Wincker P."/>
            <person name="Levy M."/>
            <person name="Weissenbach J."/>
            <person name="Boucher C.A."/>
        </authorList>
    </citation>
    <scope>NUCLEOTIDE SEQUENCE [LARGE SCALE GENOMIC DNA]</scope>
    <source>
        <strain evidence="4">ATCC BAA-1114 / GMI1000</strain>
    </source>
</reference>
<name>Q8XYI3_RALN1</name>
<dbReference type="EMBL" id="AL646052">
    <property type="protein sequence ID" value="CAD15477.1"/>
    <property type="molecule type" value="Genomic_DNA"/>
</dbReference>
<feature type="domain" description="Filamentous haemagglutinin FhaB/tRNA nuclease CdiA-like TPS" evidence="2">
    <location>
        <begin position="80"/>
        <end position="200"/>
    </location>
</feature>
<sequence length="3165" mass="316302">MNAKCYRTVFNAARGMLVAVEESARSTGKGRGAGSGASRRRASALTLTAAAALAAPGLNAQSLTPDRSVPGPHPVVGVAANGTPVVNINAPSAAGVSSNAFTHYNVGQAGVVLNNSGQNSQTQIAGWVQGNPFLGNNSARVILNQVTSGNPSTLAGPTEIAGNRANLIVANPAGIICSGCSFIQAPRVTLTTGTPNFDALGNLSSLSVQQGQITVNGAGLDARGAQLDLLSRAMAINGAVWAERLNAVAGANSVDYGSVTPTAIAGTGPAPQVAIDVGQLGSMYGGGATRLIGTEQGLGVNIGGNLAALTGRLDLSANGDVTITPTGRVQSAADLAIAAPNVTNQGVISTPGNVSISGSTANTGSVVAGGNVAIAGPQITNTGTIGAGVDANGGVTQAGSVALNAAGTVRNGGSLLAGQDIGVSAGSIDTGNGSVNARGAVTLTAAGDVSSRGAAVSANSVAIQAGGTLDNAAGSLWSTTGMQVGAQRVVNQGGLLGAVGDVAVTAGSVDNSAGTIGSQTGGLNVNSAGAIANAGGKLVAAQEASLTGTSLGNQGGTVSVRNLSINTGTGGIDNTGGTVSAAGTAAIGAGALVNRGGTLAAVGDVALKVGRLDNTSGALGSQTAGLKLDSTGDVVNAGGKLVAAQDASIAAASLNSQGGTISARNLSLNTGTGSVDNTNGTVSARAAATIAAGNLVNRGGTLVAVGDVTAHVGSLDNTGGAFGSQSGGLNVTSAGAIDNAGGKLVAAQDATLNAASLGNQGGTISARNLSLNTGTGAIDNTKGTVSAAGTATVDAGSLINQGGTLVAVADVQANVGRLDNTGGGLGSQSGGLNVTSAGAIDNAGGKLVAAQDASLTGTSLGNQAGTVAGRNVTVNTGTGALDNTGGAIAAAAGLDATAGALTNANGVMQAGTTLAVRGQSLTNTNGALIGNAVSVNSGTLANRQGTISSATTLDVQGQSLNNAQGKLVSNGTLTIHDDTVTNAGGQIASNADVTVSGTTLDNSAGLMHAGGTLSVNGASVLNKNTNTAGTGMEGANVALTATTSFDNTAGAVRSDQSTQITAPAIDNTQGAIQSAGTVGAKAAGVLTNTRGNLTGTRSVAVAAGHMSGDGTVQSQGSVSLNLQSDYVNTGTVAAGQDVSVTTTGNVTNSGTISAGRNLAVSANNIANTQSGQLIGAVSNTLTARGTLSNDGLIDGGATVVRANTVVNTGRLYGDTVAIQANTLTNTVNASGVAGVIASRGDMDLGVQALNNQEHALIYTAGNLRVGGALDAGNHATGSAQSVTNGSATINADANLTIAAAQINNRNNHFSAINQTSAGSHVTFYRLDGSLQNIDPSTVWLFHQNTGEWHTGADWPWLGDDDYKVMVMPSAQYPFERYGPPFDYSKEASKVAMIGAPLSFPIGAAYSPGGVCSGDNCTVSEYPEHFVYSASDRIWDVFGIARPQEIGPEPIREDYFGARRWQYDADHAAWQQRHDAALPQYQQLNNAIAAFNRDFSHRQVDHFTIYDGTQQVTRTIVTQSDPGTITSGGSMTLNAGVVNNVASQIVAGGDLTGSNVIGTRPNNVGMQGTQTVTTTGQAIYTHVDDRDRVNDAQPWQGQTEQTQFQLDVSATSGTGPNSQHTVKSVAVAATAGQGNGGATAVADHMTIAGGTVQPGAASVAVPTGGTVRAVTSTVAAPAGSTVSAGTAAVTVPNSGAVIRTVVPNLTLPNNALYRVVRDPGSRVLVETDPRFTNFRQWSSSDVMLSQFRNDPGATLKRIGDGFYEQQLIQQQIIRATGQRFIGDYTSNEDEYKALLAAGVAAGKAFGLNVGTALTDEQMARLTTDIVWMVRQTVTLADGSRQEVLVPQVYLRAKDTDITGGGTLMAGNNVSFQAKGDVTNSGTIASRRVTVVTGDNIVNTGTLAGKTLLAQAAQDINNLGGHIQGDQVLLAAGRDINLTSTTASTKNATTTGTNISQVASIAAGTLSIQAGRDANLTAAAIDTSGDAAITAKRDVNLNALRQSSEEHVNWGNQNRSDRSSYADAGTQIQTGGKLAIGAGQDVNATAAYANATGSIQMAAGRDVNLNAGQSHQDVRDEHFQTEKGFLSTKTTHTIDAAGQTNAVGTTLSGDTVTIAAGRDMTAKAATIAGTGDVNLSAGRDLTVTTADTGTSESHFKDVKASGLGSAGAGISYGTHQTTDSNNDTVRGSQGSLIGSTDGSVNMRAGRNLHITGSDVVAAQNVTGIGQNVTIDASTTDRHHDETHETKSSGFTLAVKSPVLGAFQNVMQQADAAGNSQNGRAAALHAIAAVDGMGGVFSSMGGAAGNMGKGQKPEAKIELSWGSTSSKNTFTENSTQHNGSNIKAGGMAAFVATGDGTPGSGNVTIQGSDVNAQNVLLQAKNQVNLVNSTDTDSTRSTNESKSASVGVSYGTGGWGVSASMPKAHGDANSDAATQNNTHVNARGTATIVSGGDTNIAGANVKADKVVADVGGNLNLASVQDTSHSTAHQESAGGGFSVSQGGASANLSFSNGRASGSYAGVNEQTGIQAGAGGFGINVKGNTDLKGAYIASTATPDKNQLTTGTLTWSDVQNHSDYSATSVGFSANGSVGNGGSTYNKNSGKPTGGAMPMLMQHESSSESATTRSAIAQGAITITDQAHQKQDVGSLNRDTENLNGKVGKTPDLQNVLNNQADMMAAAQAAGAAVARAIGDIANAKQDEARAAAKQAHEDGNEELAKQYAAEADRWKEGGAYRAGLHVAGGALVAGLGGGSAIGGAVGAGAASLAAPKLAELADKVSSSVGGGAAGQMVGNVVANVAAGAVGSVGGGSGAFMGSNVDRFNRQLHQDKDPRKDERKRIQQDIASAYAATHPGMTVEQATQILADQLFRQVDTTAAAKGGWNQEAANYLNNYAAAHAGETVGKDQWGNAVPLFGTAAGYQRNDSTIFSANPQTTTPPPTLGLGSLGSYFKGVGQGLGDTLGHPLDTIWNSVKGVYGTITDPTGTAQQMHDEARNVVVQAGNGDFAPAGQQVGQQIGTTLVDSAAGAGGGAAAGKVVSAIKGSGAAAAADAAADAQVSNNFYRDGVSYDVRRIAYEAEAMRISDGVDRMRAAGMSEEDVARWAVDQRNNLKTTYRSISPPDFVEAVEARNLEKYGNKLGPSADQLRQKGLSWTEIANSAARTGGQDLGFGKL</sequence>
<evidence type="ECO:0000313" key="3">
    <source>
        <dbReference type="EMBL" id="CAD15477.1"/>
    </source>
</evidence>
<evidence type="ECO:0000256" key="1">
    <source>
        <dbReference type="SAM" id="MobiDB-lite"/>
    </source>
</evidence>
<dbReference type="SUPFAM" id="SSF51126">
    <property type="entry name" value="Pectin lyase-like"/>
    <property type="match status" value="1"/>
</dbReference>
<feature type="compositionally biased region" description="Polar residues" evidence="1">
    <location>
        <begin position="2172"/>
        <end position="2196"/>
    </location>
</feature>
<protein>
    <submittedName>
        <fullName evidence="3">Probable hemagglutinin-related protein</fullName>
    </submittedName>
</protein>
<dbReference type="Pfam" id="PF13332">
    <property type="entry name" value="Fil_haemagg_2"/>
    <property type="match status" value="3"/>
</dbReference>
<dbReference type="InterPro" id="IPR024973">
    <property type="entry name" value="ESPR"/>
</dbReference>
<dbReference type="NCBIfam" id="TIGR01901">
    <property type="entry name" value="adhes_NPXG"/>
    <property type="match status" value="1"/>
</dbReference>
<dbReference type="NCBIfam" id="TIGR01731">
    <property type="entry name" value="fil_hemag_20aa"/>
    <property type="match status" value="24"/>
</dbReference>
<dbReference type="eggNOG" id="COG3210">
    <property type="taxonomic scope" value="Bacteria"/>
</dbReference>
<dbReference type="HOGENOM" id="CLU_000043_2_1_4"/>
<dbReference type="Gene3D" id="2.160.20.10">
    <property type="entry name" value="Single-stranded right-handed beta-helix, Pectin lyase-like"/>
    <property type="match status" value="1"/>
</dbReference>